<accession>A0A8H2VTB4</accession>
<dbReference type="Proteomes" id="UP000624404">
    <property type="component" value="Unassembled WGS sequence"/>
</dbReference>
<feature type="compositionally biased region" description="Basic residues" evidence="1">
    <location>
        <begin position="379"/>
        <end position="404"/>
    </location>
</feature>
<gene>
    <name evidence="2" type="ORF">SCLTRI_LOCUS3677</name>
</gene>
<feature type="compositionally biased region" description="Pro residues" evidence="1">
    <location>
        <begin position="273"/>
        <end position="299"/>
    </location>
</feature>
<dbReference type="AlphaFoldDB" id="A0A8H2VTB4"/>
<sequence length="614" mass="68763">MNHPQTRGPQPPPPGKLLGEFSPIFDTTNTTLVAMGRGAPGPAPPPPGFQGPPAGFQGPPPGFQGPSPGFQGPPPGFQGPPRVHQGHPGQGGRAPPPPQMQMPMRPRHESSSHIVDLNATEKRPLDDAACRKLLTTYTVHSIRKVVPTGKEKSTWAKAVLTEEPLSQEDIAAQLKKLRNSPQTIADKKAALFPNQQCQVNRLLDRLKSEEPDQHFDWSLVQLDRKERYHNKVRETVVITVIVKRAVRDQFNAMAIYQLIEKNKQERLAELMRPPMPPQPQNPPPIPPPIPPPNLPPNLPSNPNDEPPAVVGVLRAPGHNGSSRGRSRSRSRSRQMPARYRSDSNSDSESDSDTASTGASTFSSSLATSISSRSDERSRKNSSRSRRGHSHSRHRPREHHKKYYPHKSESPEPIFQEFRRSSEPRPPFVGGVAPITAPDAIAQAFQQGREEERAAAQYYLSQSQRPIIIDDPSRAVVPAGTRELEHNTAALRYPPRRHAEVPMVGAPQYVEPQYLRRVPRQREPLYSDRHLDDVYEDDVAHSIIRSVRPVPQEAAYRRRLSDVENYIARDSIPRRIPFTGLRPQILQVRHHHPFAPRSPPRHRYTSSYSSDSAYT</sequence>
<proteinExistence type="predicted"/>
<reference evidence="2" key="1">
    <citation type="submission" date="2020-10" db="EMBL/GenBank/DDBJ databases">
        <authorList>
            <person name="Kusch S."/>
        </authorList>
    </citation>
    <scope>NUCLEOTIDE SEQUENCE</scope>
    <source>
        <strain evidence="2">SwB9</strain>
    </source>
</reference>
<name>A0A8H2VTB4_9HELO</name>
<dbReference type="OrthoDB" id="3440029at2759"/>
<feature type="region of interest" description="Disordered" evidence="1">
    <location>
        <begin position="1"/>
        <end position="120"/>
    </location>
</feature>
<feature type="compositionally biased region" description="Low complexity" evidence="1">
    <location>
        <begin position="604"/>
        <end position="614"/>
    </location>
</feature>
<organism evidence="2 3">
    <name type="scientific">Sclerotinia trifoliorum</name>
    <dbReference type="NCBI Taxonomy" id="28548"/>
    <lineage>
        <taxon>Eukaryota</taxon>
        <taxon>Fungi</taxon>
        <taxon>Dikarya</taxon>
        <taxon>Ascomycota</taxon>
        <taxon>Pezizomycotina</taxon>
        <taxon>Leotiomycetes</taxon>
        <taxon>Helotiales</taxon>
        <taxon>Sclerotiniaceae</taxon>
        <taxon>Sclerotinia</taxon>
    </lineage>
</organism>
<feature type="region of interest" description="Disordered" evidence="1">
    <location>
        <begin position="590"/>
        <end position="614"/>
    </location>
</feature>
<keyword evidence="3" id="KW-1185">Reference proteome</keyword>
<dbReference type="EMBL" id="CAJHIA010000011">
    <property type="protein sequence ID" value="CAD6443885.1"/>
    <property type="molecule type" value="Genomic_DNA"/>
</dbReference>
<feature type="compositionally biased region" description="Pro residues" evidence="1">
    <location>
        <begin position="41"/>
        <end position="50"/>
    </location>
</feature>
<comment type="caution">
    <text evidence="2">The sequence shown here is derived from an EMBL/GenBank/DDBJ whole genome shotgun (WGS) entry which is preliminary data.</text>
</comment>
<feature type="region of interest" description="Disordered" evidence="1">
    <location>
        <begin position="271"/>
        <end position="413"/>
    </location>
</feature>
<feature type="compositionally biased region" description="Low complexity" evidence="1">
    <location>
        <begin position="352"/>
        <end position="371"/>
    </location>
</feature>
<feature type="compositionally biased region" description="Basic residues" evidence="1">
    <location>
        <begin position="590"/>
        <end position="603"/>
    </location>
</feature>
<evidence type="ECO:0000313" key="3">
    <source>
        <dbReference type="Proteomes" id="UP000624404"/>
    </source>
</evidence>
<protein>
    <submittedName>
        <fullName evidence="2">7ab72536-1713-4090-96d0-0ead2c7b86f8</fullName>
    </submittedName>
</protein>
<evidence type="ECO:0000313" key="2">
    <source>
        <dbReference type="EMBL" id="CAD6443885.1"/>
    </source>
</evidence>
<evidence type="ECO:0000256" key="1">
    <source>
        <dbReference type="SAM" id="MobiDB-lite"/>
    </source>
</evidence>